<dbReference type="SUPFAM" id="SSF54556">
    <property type="entry name" value="Chitinase insertion domain"/>
    <property type="match status" value="1"/>
</dbReference>
<dbReference type="EMBL" id="JACMSC010000012">
    <property type="protein sequence ID" value="KAG6495907.1"/>
    <property type="molecule type" value="Genomic_DNA"/>
</dbReference>
<dbReference type="InterPro" id="IPR011583">
    <property type="entry name" value="Chitinase_II/V-like_cat"/>
</dbReference>
<evidence type="ECO:0000256" key="5">
    <source>
        <dbReference type="ARBA" id="ARBA00023295"/>
    </source>
</evidence>
<dbReference type="FunFam" id="3.10.50.10:FF:000003">
    <property type="entry name" value="Class V chitinase CHIT5b"/>
    <property type="match status" value="1"/>
</dbReference>
<dbReference type="InterPro" id="IPR017853">
    <property type="entry name" value="GH"/>
</dbReference>
<dbReference type="SMART" id="SM00636">
    <property type="entry name" value="Glyco_18"/>
    <property type="match status" value="1"/>
</dbReference>
<dbReference type="Proteomes" id="UP000734854">
    <property type="component" value="Unassembled WGS sequence"/>
</dbReference>
<sequence length="352" mass="37937">MASSSIRGGYWPTWINSELPPSSINLALFTHLFYAFLQVDPSTFQLIVTNDDDRMLRAFSEAAHGHSPRVQALLSIGGGDSTSAFAALAADPASRAAFIQSTIAVARQFQIKCLLTDGLDLDWEHPIDTDEMANFGRLVTEWRAAVEADSGQPRLLLTAAVRFEPSFQWEVPRSYPVAEMASALDWINSMAYDLHGPWEPNTTGLHAALYDPTGAGVSGSDGVTAWVNAGMPAAKVVLGMPLYGRTWRLTDSNQNGVGAPAAGTGPGTDGVLRYSEVVQFNRDNGATVIHDVNWGEAYSYAGTSWVGYDDAWTAERKVEYARGPGIGGYFFWSIGQDDAAWTVTTAGTGLVD</sequence>
<evidence type="ECO:0000256" key="4">
    <source>
        <dbReference type="ARBA" id="ARBA00023180"/>
    </source>
</evidence>
<accession>A0A8J5FZV2</accession>
<dbReference type="PANTHER" id="PTHR11177">
    <property type="entry name" value="CHITINASE"/>
    <property type="match status" value="1"/>
</dbReference>
<keyword evidence="5" id="KW-0326">Glycosidase</keyword>
<keyword evidence="4" id="KW-0325">Glycoprotein</keyword>
<dbReference type="PANTHER" id="PTHR11177:SF317">
    <property type="entry name" value="CHITINASE 12-RELATED"/>
    <property type="match status" value="1"/>
</dbReference>
<evidence type="ECO:0000313" key="8">
    <source>
        <dbReference type="Proteomes" id="UP000734854"/>
    </source>
</evidence>
<organism evidence="7 8">
    <name type="scientific">Zingiber officinale</name>
    <name type="common">Ginger</name>
    <name type="synonym">Amomum zingiber</name>
    <dbReference type="NCBI Taxonomy" id="94328"/>
    <lineage>
        <taxon>Eukaryota</taxon>
        <taxon>Viridiplantae</taxon>
        <taxon>Streptophyta</taxon>
        <taxon>Embryophyta</taxon>
        <taxon>Tracheophyta</taxon>
        <taxon>Spermatophyta</taxon>
        <taxon>Magnoliopsida</taxon>
        <taxon>Liliopsida</taxon>
        <taxon>Zingiberales</taxon>
        <taxon>Zingiberaceae</taxon>
        <taxon>Zingiber</taxon>
    </lineage>
</organism>
<reference evidence="7 8" key="1">
    <citation type="submission" date="2020-08" db="EMBL/GenBank/DDBJ databases">
        <title>Plant Genome Project.</title>
        <authorList>
            <person name="Zhang R.-G."/>
        </authorList>
    </citation>
    <scope>NUCLEOTIDE SEQUENCE [LARGE SCALE GENOMIC DNA]</scope>
    <source>
        <tissue evidence="7">Rhizome</tissue>
    </source>
</reference>
<keyword evidence="8" id="KW-1185">Reference proteome</keyword>
<protein>
    <recommendedName>
        <fullName evidence="6">GH18 domain-containing protein</fullName>
    </recommendedName>
</protein>
<evidence type="ECO:0000256" key="2">
    <source>
        <dbReference type="ARBA" id="ARBA00022729"/>
    </source>
</evidence>
<dbReference type="AlphaFoldDB" id="A0A8J5FZV2"/>
<dbReference type="Pfam" id="PF00704">
    <property type="entry name" value="Glyco_hydro_18"/>
    <property type="match status" value="1"/>
</dbReference>
<evidence type="ECO:0000259" key="6">
    <source>
        <dbReference type="PROSITE" id="PS51910"/>
    </source>
</evidence>
<name>A0A8J5FZV2_ZINOF</name>
<proteinExistence type="inferred from homology"/>
<dbReference type="GO" id="GO:0005975">
    <property type="term" value="P:carbohydrate metabolic process"/>
    <property type="evidence" value="ECO:0007669"/>
    <property type="project" value="InterPro"/>
</dbReference>
<dbReference type="PROSITE" id="PS51910">
    <property type="entry name" value="GH18_2"/>
    <property type="match status" value="1"/>
</dbReference>
<dbReference type="InterPro" id="IPR029070">
    <property type="entry name" value="Chitinase_insertion_sf"/>
</dbReference>
<evidence type="ECO:0000313" key="7">
    <source>
        <dbReference type="EMBL" id="KAG6495907.1"/>
    </source>
</evidence>
<dbReference type="Gene3D" id="3.20.20.80">
    <property type="entry name" value="Glycosidases"/>
    <property type="match status" value="1"/>
</dbReference>
<dbReference type="GO" id="GO:0008061">
    <property type="term" value="F:chitin binding"/>
    <property type="evidence" value="ECO:0007669"/>
    <property type="project" value="InterPro"/>
</dbReference>
<dbReference type="GO" id="GO:0006032">
    <property type="term" value="P:chitin catabolic process"/>
    <property type="evidence" value="ECO:0007669"/>
    <property type="project" value="TreeGrafter"/>
</dbReference>
<evidence type="ECO:0000256" key="1">
    <source>
        <dbReference type="ARBA" id="ARBA00008682"/>
    </source>
</evidence>
<dbReference type="GO" id="GO:0004568">
    <property type="term" value="F:chitinase activity"/>
    <property type="evidence" value="ECO:0007669"/>
    <property type="project" value="TreeGrafter"/>
</dbReference>
<keyword evidence="2" id="KW-0732">Signal</keyword>
<dbReference type="GO" id="GO:0005576">
    <property type="term" value="C:extracellular region"/>
    <property type="evidence" value="ECO:0007669"/>
    <property type="project" value="TreeGrafter"/>
</dbReference>
<keyword evidence="3" id="KW-0378">Hydrolase</keyword>
<dbReference type="InterPro" id="IPR001223">
    <property type="entry name" value="Glyco_hydro18_cat"/>
</dbReference>
<feature type="domain" description="GH18" evidence="6">
    <location>
        <begin position="5"/>
        <end position="352"/>
    </location>
</feature>
<dbReference type="SUPFAM" id="SSF51445">
    <property type="entry name" value="(Trans)glycosidases"/>
    <property type="match status" value="1"/>
</dbReference>
<gene>
    <name evidence="7" type="ORF">ZIOFF_043738</name>
</gene>
<comment type="caution">
    <text evidence="7">The sequence shown here is derived from an EMBL/GenBank/DDBJ whole genome shotgun (WGS) entry which is preliminary data.</text>
</comment>
<dbReference type="Gene3D" id="3.10.50.10">
    <property type="match status" value="1"/>
</dbReference>
<comment type="similarity">
    <text evidence="1">Belongs to the glycosyl hydrolase 18 family. Chitinase class V subfamily.</text>
</comment>
<dbReference type="InterPro" id="IPR050314">
    <property type="entry name" value="Glycosyl_Hydrlase_18"/>
</dbReference>
<evidence type="ECO:0000256" key="3">
    <source>
        <dbReference type="ARBA" id="ARBA00022801"/>
    </source>
</evidence>